<evidence type="ECO:0008006" key="4">
    <source>
        <dbReference type="Google" id="ProtNLM"/>
    </source>
</evidence>
<accession>A0A1H8J2K6</accession>
<gene>
    <name evidence="2" type="ORF">SAMN04489859_101520</name>
</gene>
<proteinExistence type="predicted"/>
<dbReference type="RefSeq" id="WP_090612581.1">
    <property type="nucleotide sequence ID" value="NZ_CP067124.1"/>
</dbReference>
<evidence type="ECO:0000256" key="1">
    <source>
        <dbReference type="SAM" id="SignalP"/>
    </source>
</evidence>
<keyword evidence="3" id="KW-1185">Reference proteome</keyword>
<dbReference type="OrthoDB" id="6057763at2"/>
<dbReference type="STRING" id="34002.SAMN04489859_101520"/>
<name>A0A1H8J2K6_9RHOB</name>
<evidence type="ECO:0000313" key="3">
    <source>
        <dbReference type="Proteomes" id="UP000199054"/>
    </source>
</evidence>
<organism evidence="2 3">
    <name type="scientific">Paracoccus alcaliphilus</name>
    <dbReference type="NCBI Taxonomy" id="34002"/>
    <lineage>
        <taxon>Bacteria</taxon>
        <taxon>Pseudomonadati</taxon>
        <taxon>Pseudomonadota</taxon>
        <taxon>Alphaproteobacteria</taxon>
        <taxon>Rhodobacterales</taxon>
        <taxon>Paracoccaceae</taxon>
        <taxon>Paracoccus</taxon>
    </lineage>
</organism>
<dbReference type="Proteomes" id="UP000199054">
    <property type="component" value="Unassembled WGS sequence"/>
</dbReference>
<feature type="signal peptide" evidence="1">
    <location>
        <begin position="1"/>
        <end position="22"/>
    </location>
</feature>
<keyword evidence="1" id="KW-0732">Signal</keyword>
<feature type="chain" id="PRO_5011480223" description="CVNH domain-containing protein" evidence="1">
    <location>
        <begin position="23"/>
        <end position="128"/>
    </location>
</feature>
<protein>
    <recommendedName>
        <fullName evidence="4">CVNH domain-containing protein</fullName>
    </recommendedName>
</protein>
<dbReference type="AlphaFoldDB" id="A0A1H8J2K6"/>
<reference evidence="2 3" key="1">
    <citation type="submission" date="2016-10" db="EMBL/GenBank/DDBJ databases">
        <authorList>
            <person name="de Groot N.N."/>
        </authorList>
    </citation>
    <scope>NUCLEOTIDE SEQUENCE [LARGE SCALE GENOMIC DNA]</scope>
    <source>
        <strain evidence="2 3">DSM 8512</strain>
    </source>
</reference>
<dbReference type="PROSITE" id="PS51257">
    <property type="entry name" value="PROKAR_LIPOPROTEIN"/>
    <property type="match status" value="1"/>
</dbReference>
<evidence type="ECO:0000313" key="2">
    <source>
        <dbReference type="EMBL" id="SEN74447.1"/>
    </source>
</evidence>
<sequence>MKTSGPALILSVFAIAACVPDAAPDSGSDPAPGDTVPVIDGRYDLDAAQCGDANSQTRMAVQGDGFDFYESSCTFGRRGGQSGASEGVLICMGEGRRFTRDIRLESRADGLTIHENGTVLAYDRCPAA</sequence>
<dbReference type="EMBL" id="FODE01000015">
    <property type="protein sequence ID" value="SEN74447.1"/>
    <property type="molecule type" value="Genomic_DNA"/>
</dbReference>